<feature type="binding site" evidence="5">
    <location>
        <position position="14"/>
    </location>
    <ligand>
        <name>a divalent metal cation</name>
        <dbReference type="ChEBI" id="CHEBI:60240"/>
        <label>1</label>
    </ligand>
</feature>
<organism evidence="6 7">
    <name type="scientific">Raphidocelis subcapitata</name>
    <dbReference type="NCBI Taxonomy" id="307507"/>
    <lineage>
        <taxon>Eukaryota</taxon>
        <taxon>Viridiplantae</taxon>
        <taxon>Chlorophyta</taxon>
        <taxon>core chlorophytes</taxon>
        <taxon>Chlorophyceae</taxon>
        <taxon>CS clade</taxon>
        <taxon>Sphaeropleales</taxon>
        <taxon>Selenastraceae</taxon>
        <taxon>Raphidocelis</taxon>
    </lineage>
</organism>
<dbReference type="PIRSF" id="PIRSF005902">
    <property type="entry name" value="DNase_TatD"/>
    <property type="match status" value="1"/>
</dbReference>
<evidence type="ECO:0000313" key="6">
    <source>
        <dbReference type="EMBL" id="GBF96893.1"/>
    </source>
</evidence>
<dbReference type="AlphaFoldDB" id="A0A2V0PG66"/>
<name>A0A2V0PG66_9CHLO</name>
<dbReference type="GO" id="GO:0046872">
    <property type="term" value="F:metal ion binding"/>
    <property type="evidence" value="ECO:0007669"/>
    <property type="project" value="UniProtKB-KW"/>
</dbReference>
<dbReference type="Gene3D" id="3.20.20.140">
    <property type="entry name" value="Metal-dependent hydrolases"/>
    <property type="match status" value="1"/>
</dbReference>
<keyword evidence="7" id="KW-1185">Reference proteome</keyword>
<evidence type="ECO:0000256" key="3">
    <source>
        <dbReference type="ARBA" id="ARBA00022801"/>
    </source>
</evidence>
<dbReference type="InterPro" id="IPR018228">
    <property type="entry name" value="DNase_TatD-rel_CS"/>
</dbReference>
<dbReference type="GO" id="GO:0016788">
    <property type="term" value="F:hydrolase activity, acting on ester bonds"/>
    <property type="evidence" value="ECO:0007669"/>
    <property type="project" value="InterPro"/>
</dbReference>
<dbReference type="PANTHER" id="PTHR46317:SF1">
    <property type="entry name" value="HYDROLASE, TATD FAMILY"/>
    <property type="match status" value="1"/>
</dbReference>
<dbReference type="SUPFAM" id="SSF51556">
    <property type="entry name" value="Metallo-dependent hydrolases"/>
    <property type="match status" value="1"/>
</dbReference>
<evidence type="ECO:0000313" key="7">
    <source>
        <dbReference type="Proteomes" id="UP000247498"/>
    </source>
</evidence>
<dbReference type="CDD" id="cd01310">
    <property type="entry name" value="TatD_DNAse"/>
    <property type="match status" value="1"/>
</dbReference>
<sequence length="307" mass="31370">MASPLPGGPIFDCHCHLYAPQFEASSIPGLLAEARAAGVGAIVTVPETLADARAVLALASTNPLTAPRAGLHPVQPAAAPHTPGAGAEGGGLGGGCGGGGVRSVRFDEVAPALDFIRAHAHELVAVGEVGLDFSPHVLAGDESQRDAQRAAFSAQIALASELGLPLNVHSRSAGHHAIELLLEHQVQQGVLLHAFDGRAAHALRAVDRSPAFFFSVAPSVARSPQQQKLVAALPLDRLVLETDAPALGPVKGEPNRPANIAIALSELARIKGVAVSEAARATSENALRLFPRLRRWGDAAAAAAVGG</sequence>
<feature type="binding site" evidence="5">
    <location>
        <position position="243"/>
    </location>
    <ligand>
        <name>a divalent metal cation</name>
        <dbReference type="ChEBI" id="CHEBI:60240"/>
        <label>1</label>
    </ligand>
</feature>
<feature type="binding site" evidence="5">
    <location>
        <position position="128"/>
    </location>
    <ligand>
        <name>a divalent metal cation</name>
        <dbReference type="ChEBI" id="CHEBI:60240"/>
        <label>1</label>
    </ligand>
</feature>
<protein>
    <submittedName>
        <fullName evidence="6">Uncharacterized protein</fullName>
    </submittedName>
</protein>
<evidence type="ECO:0000256" key="4">
    <source>
        <dbReference type="ARBA" id="ARBA00093287"/>
    </source>
</evidence>
<evidence type="ECO:0000256" key="5">
    <source>
        <dbReference type="PIRSR" id="PIRSR005902-1"/>
    </source>
</evidence>
<proteinExistence type="inferred from homology"/>
<dbReference type="PROSITE" id="PS01091">
    <property type="entry name" value="TATD_3"/>
    <property type="match status" value="1"/>
</dbReference>
<dbReference type="PANTHER" id="PTHR46317">
    <property type="entry name" value="HYDROLASE OF PHP SUPERFAMILY-RELATED PROTEIN"/>
    <property type="match status" value="1"/>
</dbReference>
<comment type="similarity">
    <text evidence="1">Belongs to the metallo-dependent hydrolases superfamily. TatD-type hydrolase family.</text>
</comment>
<feature type="binding site" evidence="5">
    <location>
        <position position="193"/>
    </location>
    <ligand>
        <name>a divalent metal cation</name>
        <dbReference type="ChEBI" id="CHEBI:60240"/>
        <label>2</label>
    </ligand>
</feature>
<evidence type="ECO:0000256" key="2">
    <source>
        <dbReference type="ARBA" id="ARBA00022723"/>
    </source>
</evidence>
<dbReference type="STRING" id="307507.A0A2V0PG66"/>
<evidence type="ECO:0000256" key="1">
    <source>
        <dbReference type="ARBA" id="ARBA00009275"/>
    </source>
</evidence>
<comment type="caution">
    <text evidence="6">The sequence shown here is derived from an EMBL/GenBank/DDBJ whole genome shotgun (WGS) entry which is preliminary data.</text>
</comment>
<keyword evidence="2 5" id="KW-0479">Metal-binding</keyword>
<dbReference type="FunCoup" id="A0A2V0PG66">
    <property type="interactions" value="716"/>
</dbReference>
<dbReference type="InterPro" id="IPR032466">
    <property type="entry name" value="Metal_Hydrolase"/>
</dbReference>
<accession>A0A2V0PG66</accession>
<dbReference type="OrthoDB" id="6079689at2759"/>
<reference evidence="6 7" key="1">
    <citation type="journal article" date="2018" name="Sci. Rep.">
        <title>Raphidocelis subcapitata (=Pseudokirchneriella subcapitata) provides an insight into genome evolution and environmental adaptations in the Sphaeropleales.</title>
        <authorList>
            <person name="Suzuki S."/>
            <person name="Yamaguchi H."/>
            <person name="Nakajima N."/>
            <person name="Kawachi M."/>
        </authorList>
    </citation>
    <scope>NUCLEOTIDE SEQUENCE [LARGE SCALE GENOMIC DNA]</scope>
    <source>
        <strain evidence="6 7">NIES-35</strain>
    </source>
</reference>
<feature type="binding site" evidence="5">
    <location>
        <position position="169"/>
    </location>
    <ligand>
        <name>a divalent metal cation</name>
        <dbReference type="ChEBI" id="CHEBI:60240"/>
        <label>2</label>
    </ligand>
</feature>
<dbReference type="Pfam" id="PF01026">
    <property type="entry name" value="TatD_DNase"/>
    <property type="match status" value="1"/>
</dbReference>
<dbReference type="EMBL" id="BDRX01000088">
    <property type="protein sequence ID" value="GBF96893.1"/>
    <property type="molecule type" value="Genomic_DNA"/>
</dbReference>
<keyword evidence="3" id="KW-0378">Hydrolase</keyword>
<comment type="function">
    <text evidence="4">Exhibits 3'-exonuclease activities and apurinic/apyrimidinic (AP) endonuclease (in vitro). Show preferential AP endonuclease activity on double-stranded DNA substrates and 3'- exonuclease activity on single-stranded DNA.</text>
</comment>
<dbReference type="InParanoid" id="A0A2V0PG66"/>
<dbReference type="Proteomes" id="UP000247498">
    <property type="component" value="Unassembled WGS sequence"/>
</dbReference>
<dbReference type="InterPro" id="IPR001130">
    <property type="entry name" value="TatD-like"/>
</dbReference>
<gene>
    <name evidence="6" type="ORF">Rsub_09898</name>
</gene>
<feature type="binding site" evidence="5">
    <location>
        <position position="16"/>
    </location>
    <ligand>
        <name>a divalent metal cation</name>
        <dbReference type="ChEBI" id="CHEBI:60240"/>
        <label>1</label>
    </ligand>
</feature>